<dbReference type="AlphaFoldDB" id="A0A9W6VKH1"/>
<dbReference type="EMBL" id="BSTI01000023">
    <property type="protein sequence ID" value="GLY70447.1"/>
    <property type="molecule type" value="Genomic_DNA"/>
</dbReference>
<evidence type="ECO:0000313" key="2">
    <source>
        <dbReference type="EMBL" id="GLY70447.1"/>
    </source>
</evidence>
<feature type="domain" description="Enolase C-terminal" evidence="1">
    <location>
        <begin position="1"/>
        <end position="94"/>
    </location>
</feature>
<dbReference type="Pfam" id="PF13378">
    <property type="entry name" value="MR_MLE_C"/>
    <property type="match status" value="1"/>
</dbReference>
<dbReference type="InterPro" id="IPR029065">
    <property type="entry name" value="Enolase_C-like"/>
</dbReference>
<accession>A0A9W6VKH1</accession>
<dbReference type="Gene3D" id="3.20.20.120">
    <property type="entry name" value="Enolase-like C-terminal domain"/>
    <property type="match status" value="1"/>
</dbReference>
<dbReference type="InterPro" id="IPR036849">
    <property type="entry name" value="Enolase-like_C_sf"/>
</dbReference>
<sequence>MDCLQADVTRCGGITGLLTASGFAAAHQLDLSAHCAPAISAHAFCAVRCLRHLEYFHDHVRVESLVFDGTLSPAGGALRPDRERPGLGLTVNWPDAEPYRVYSDGKAM</sequence>
<evidence type="ECO:0000313" key="3">
    <source>
        <dbReference type="Proteomes" id="UP001165136"/>
    </source>
</evidence>
<gene>
    <name evidence="2" type="ORF">Atai01_70660</name>
</gene>
<protein>
    <recommendedName>
        <fullName evidence="1">Enolase C-terminal domain-containing protein</fullName>
    </recommendedName>
</protein>
<dbReference type="Proteomes" id="UP001165136">
    <property type="component" value="Unassembled WGS sequence"/>
</dbReference>
<keyword evidence="3" id="KW-1185">Reference proteome</keyword>
<proteinExistence type="predicted"/>
<reference evidence="2" key="1">
    <citation type="submission" date="2023-03" db="EMBL/GenBank/DDBJ databases">
        <title>Amycolatopsis taiwanensis NBRC 103393.</title>
        <authorList>
            <person name="Ichikawa N."/>
            <person name="Sato H."/>
            <person name="Tonouchi N."/>
        </authorList>
    </citation>
    <scope>NUCLEOTIDE SEQUENCE</scope>
    <source>
        <strain evidence="2">NBRC 103393</strain>
    </source>
</reference>
<dbReference type="RefSeq" id="WP_285489637.1">
    <property type="nucleotide sequence ID" value="NZ_BSTI01000023.1"/>
</dbReference>
<evidence type="ECO:0000259" key="1">
    <source>
        <dbReference type="Pfam" id="PF13378"/>
    </source>
</evidence>
<organism evidence="2 3">
    <name type="scientific">Amycolatopsis taiwanensis</name>
    <dbReference type="NCBI Taxonomy" id="342230"/>
    <lineage>
        <taxon>Bacteria</taxon>
        <taxon>Bacillati</taxon>
        <taxon>Actinomycetota</taxon>
        <taxon>Actinomycetes</taxon>
        <taxon>Pseudonocardiales</taxon>
        <taxon>Pseudonocardiaceae</taxon>
        <taxon>Amycolatopsis</taxon>
    </lineage>
</organism>
<dbReference type="SUPFAM" id="SSF51604">
    <property type="entry name" value="Enolase C-terminal domain-like"/>
    <property type="match status" value="1"/>
</dbReference>
<name>A0A9W6VKH1_9PSEU</name>
<comment type="caution">
    <text evidence="2">The sequence shown here is derived from an EMBL/GenBank/DDBJ whole genome shotgun (WGS) entry which is preliminary data.</text>
</comment>